<evidence type="ECO:0000313" key="1">
    <source>
        <dbReference type="EMBL" id="PKR80562.1"/>
    </source>
</evidence>
<keyword evidence="2" id="KW-1185">Reference proteome</keyword>
<dbReference type="AlphaFoldDB" id="A0A2I0R1W3"/>
<dbReference type="EMBL" id="PJNI01000009">
    <property type="protein sequence ID" value="PKR80562.1"/>
    <property type="molecule type" value="Genomic_DNA"/>
</dbReference>
<accession>A0A2I0R1W3</accession>
<dbReference type="Pfam" id="PF25594">
    <property type="entry name" value="GldB_lipo"/>
    <property type="match status" value="1"/>
</dbReference>
<organism evidence="1 2">
    <name type="scientific">Brumimicrobium salinarum</name>
    <dbReference type="NCBI Taxonomy" id="2058658"/>
    <lineage>
        <taxon>Bacteria</taxon>
        <taxon>Pseudomonadati</taxon>
        <taxon>Bacteroidota</taxon>
        <taxon>Flavobacteriia</taxon>
        <taxon>Flavobacteriales</taxon>
        <taxon>Crocinitomicaceae</taxon>
        <taxon>Brumimicrobium</taxon>
    </lineage>
</organism>
<sequence>MDVDIKKTDNVKINFINADQLLNSTDIIKTKKNLDKLKQELGSLFEYELSQNIRQNLNDSVYQAVFNFYNTAYISDLEKEKSKLYPDLEDRKDKIISAFNYLAYHFGDSIIPERIIYLNKLFSQVSCSQTEIAVGLENYISPKSEVIQSIPNSQLYQWQRDRMDIQYLERDILLNWIQVQLFNEMDGKFAEHLIQAGKILYILNAAFPKASERYVLRYKKEQMEWANQNEAIVWNYLIKQEVLFKNDLRMRTNFLNEGPKTVGLADDAPDRIGQFLGYRIVKGFMDKNKALSLSELLKVRYNTILQTYEIK</sequence>
<proteinExistence type="predicted"/>
<dbReference type="InterPro" id="IPR019853">
    <property type="entry name" value="GldB-like"/>
</dbReference>
<protein>
    <recommendedName>
        <fullName evidence="3">Gliding motility lipoprotein GldB</fullName>
    </recommendedName>
</protein>
<evidence type="ECO:0008006" key="3">
    <source>
        <dbReference type="Google" id="ProtNLM"/>
    </source>
</evidence>
<comment type="caution">
    <text evidence="1">The sequence shown here is derived from an EMBL/GenBank/DDBJ whole genome shotgun (WGS) entry which is preliminary data.</text>
</comment>
<gene>
    <name evidence="1" type="ORF">CW751_09310</name>
</gene>
<name>A0A2I0R1W3_9FLAO</name>
<dbReference type="Proteomes" id="UP000236654">
    <property type="component" value="Unassembled WGS sequence"/>
</dbReference>
<evidence type="ECO:0000313" key="2">
    <source>
        <dbReference type="Proteomes" id="UP000236654"/>
    </source>
</evidence>
<reference evidence="1 2" key="1">
    <citation type="submission" date="2017-12" db="EMBL/GenBank/DDBJ databases">
        <title>The draft genome sequence of Brumimicrobium saltpan LHR20.</title>
        <authorList>
            <person name="Do Z.-J."/>
            <person name="Luo H.-R."/>
        </authorList>
    </citation>
    <scope>NUCLEOTIDE SEQUENCE [LARGE SCALE GENOMIC DNA]</scope>
    <source>
        <strain evidence="1 2">LHR20</strain>
    </source>
</reference>